<evidence type="ECO:0000259" key="5">
    <source>
        <dbReference type="PROSITE" id="PS51465"/>
    </source>
</evidence>
<dbReference type="OrthoDB" id="10029953at2759"/>
<evidence type="ECO:0000313" key="6">
    <source>
        <dbReference type="EMBL" id="ADI96222.1"/>
    </source>
</evidence>
<dbReference type="InterPro" id="IPR036058">
    <property type="entry name" value="Kazal_dom_sf"/>
</dbReference>
<evidence type="ECO:0000256" key="1">
    <source>
        <dbReference type="ARBA" id="ARBA00022690"/>
    </source>
</evidence>
<accession>D8VNJ8</accession>
<dbReference type="Gene3D" id="3.30.60.30">
    <property type="match status" value="2"/>
</dbReference>
<evidence type="ECO:0000256" key="4">
    <source>
        <dbReference type="SAM" id="SignalP"/>
    </source>
</evidence>
<dbReference type="InterPro" id="IPR050653">
    <property type="entry name" value="Prot_Inhib_GrowthFact_Antg"/>
</dbReference>
<sequence>MAPRATLLLAVMLVVLVALAQGTSPTRPVGRLCGRYCGRNLRPVCGSNGRTYGNACLLENARCADSSISLHHEGACTERREGGTRRLCARYCGSISQPVCGSNGVTYYNQCMLEIAQCNDDTLVRASEGACAE</sequence>
<dbReference type="GO" id="GO:0005576">
    <property type="term" value="C:extracellular region"/>
    <property type="evidence" value="ECO:0007669"/>
    <property type="project" value="TreeGrafter"/>
</dbReference>
<reference evidence="6" key="1">
    <citation type="submission" date="2009-10" db="EMBL/GenBank/DDBJ databases">
        <authorList>
            <person name="Wang J.-X."/>
            <person name="Zhao X.-F."/>
            <person name="Li X.-C."/>
            <person name="Wang X.-W."/>
        </authorList>
    </citation>
    <scope>NUCLEOTIDE SEQUENCE</scope>
</reference>
<evidence type="ECO:0000256" key="2">
    <source>
        <dbReference type="ARBA" id="ARBA00022900"/>
    </source>
</evidence>
<reference evidence="6" key="2">
    <citation type="journal article" date="2010" name="Fish Shellfish Immunol.">
        <title>Three Kazal-type serine proteinase inhibitors from the red swamp crayfish Procambarus clarkii and the characterization, function analysis of hcPcSPI2.</title>
        <authorList>
            <person name="Li X.C."/>
            <person name="Zhang R.R."/>
            <person name="Sun R.R."/>
            <person name="Lan J.F."/>
            <person name="Zhao X.F."/>
            <person name="Wang J.X."/>
        </authorList>
    </citation>
    <scope>NUCLEOTIDE SEQUENCE</scope>
</reference>
<feature type="chain" id="PRO_5003124982" evidence="4">
    <location>
        <begin position="23"/>
        <end position="133"/>
    </location>
</feature>
<name>D8VNJ8_PROCL</name>
<organism evidence="6">
    <name type="scientific">Procambarus clarkii</name>
    <name type="common">Red swamp crayfish</name>
    <dbReference type="NCBI Taxonomy" id="6728"/>
    <lineage>
        <taxon>Eukaryota</taxon>
        <taxon>Metazoa</taxon>
        <taxon>Ecdysozoa</taxon>
        <taxon>Arthropoda</taxon>
        <taxon>Crustacea</taxon>
        <taxon>Multicrustacea</taxon>
        <taxon>Malacostraca</taxon>
        <taxon>Eumalacostraca</taxon>
        <taxon>Eucarida</taxon>
        <taxon>Decapoda</taxon>
        <taxon>Pleocyemata</taxon>
        <taxon>Astacidea</taxon>
        <taxon>Astacoidea</taxon>
        <taxon>Cambaridae</taxon>
        <taxon>Procambarus</taxon>
    </lineage>
</organism>
<feature type="domain" description="Kazal-like" evidence="5">
    <location>
        <begin position="27"/>
        <end position="78"/>
    </location>
</feature>
<dbReference type="InterPro" id="IPR002350">
    <property type="entry name" value="Kazal_dom"/>
</dbReference>
<dbReference type="SMART" id="SM00280">
    <property type="entry name" value="KAZAL"/>
    <property type="match status" value="2"/>
</dbReference>
<dbReference type="PANTHER" id="PTHR10913:SF45">
    <property type="entry name" value="FOLLISTATIN, ISOFORM A-RELATED"/>
    <property type="match status" value="1"/>
</dbReference>
<feature type="domain" description="Kazal-like" evidence="5">
    <location>
        <begin position="82"/>
        <end position="133"/>
    </location>
</feature>
<keyword evidence="3" id="KW-1015">Disulfide bond</keyword>
<keyword evidence="4" id="KW-0732">Signal</keyword>
<feature type="signal peptide" evidence="4">
    <location>
        <begin position="1"/>
        <end position="22"/>
    </location>
</feature>
<keyword evidence="2" id="KW-0722">Serine protease inhibitor</keyword>
<dbReference type="PROSITE" id="PS51465">
    <property type="entry name" value="KAZAL_2"/>
    <property type="match status" value="2"/>
</dbReference>
<dbReference type="AlphaFoldDB" id="D8VNJ8"/>
<dbReference type="Pfam" id="PF07648">
    <property type="entry name" value="Kazal_2"/>
    <property type="match status" value="1"/>
</dbReference>
<dbReference type="Pfam" id="PF00050">
    <property type="entry name" value="Kazal_1"/>
    <property type="match status" value="1"/>
</dbReference>
<dbReference type="CDD" id="cd00104">
    <property type="entry name" value="KAZAL_FS"/>
    <property type="match status" value="2"/>
</dbReference>
<evidence type="ECO:0000256" key="3">
    <source>
        <dbReference type="ARBA" id="ARBA00023157"/>
    </source>
</evidence>
<dbReference type="PANTHER" id="PTHR10913">
    <property type="entry name" value="FOLLISTATIN-RELATED"/>
    <property type="match status" value="1"/>
</dbReference>
<dbReference type="GO" id="GO:0030154">
    <property type="term" value="P:cell differentiation"/>
    <property type="evidence" value="ECO:0007669"/>
    <property type="project" value="TreeGrafter"/>
</dbReference>
<protein>
    <submittedName>
        <fullName evidence="6">Kazal-type serine proteinase inhibitor 2</fullName>
    </submittedName>
</protein>
<proteinExistence type="evidence at transcript level"/>
<keyword evidence="1" id="KW-0646">Protease inhibitor</keyword>
<dbReference type="EMBL" id="GU062747">
    <property type="protein sequence ID" value="ADI96222.1"/>
    <property type="molecule type" value="mRNA"/>
</dbReference>
<dbReference type="SUPFAM" id="SSF100895">
    <property type="entry name" value="Kazal-type serine protease inhibitors"/>
    <property type="match status" value="2"/>
</dbReference>